<proteinExistence type="predicted"/>
<reference evidence="5" key="3">
    <citation type="submission" date="2025-04" db="UniProtKB">
        <authorList>
            <consortium name="RefSeq"/>
        </authorList>
    </citation>
    <scope>IDENTIFICATION</scope>
    <source>
        <strain evidence="5">CBS 781.70</strain>
    </source>
</reference>
<dbReference type="PANTHER" id="PTHR35872:SF1">
    <property type="entry name" value="ALPHA-L-RHAMNOSIDASE C"/>
    <property type="match status" value="1"/>
</dbReference>
<dbReference type="PANTHER" id="PTHR35872">
    <property type="entry name" value="INTEGRAL MEMBRANE PROTEIN (AFU_ORTHOLOGUE AFUA_5G07110)"/>
    <property type="match status" value="1"/>
</dbReference>
<dbReference type="Proteomes" id="UP000504638">
    <property type="component" value="Unplaced"/>
</dbReference>
<keyword evidence="2" id="KW-0812">Transmembrane</keyword>
<name>A0A6G1GE21_9PEZI</name>
<gene>
    <name evidence="3 5" type="ORF">P152DRAFT_492508</name>
</gene>
<dbReference type="GeneID" id="54422754"/>
<feature type="region of interest" description="Disordered" evidence="1">
    <location>
        <begin position="70"/>
        <end position="148"/>
    </location>
</feature>
<organism evidence="3">
    <name type="scientific">Eremomyces bilateralis CBS 781.70</name>
    <dbReference type="NCBI Taxonomy" id="1392243"/>
    <lineage>
        <taxon>Eukaryota</taxon>
        <taxon>Fungi</taxon>
        <taxon>Dikarya</taxon>
        <taxon>Ascomycota</taxon>
        <taxon>Pezizomycotina</taxon>
        <taxon>Dothideomycetes</taxon>
        <taxon>Dothideomycetes incertae sedis</taxon>
        <taxon>Eremomycetales</taxon>
        <taxon>Eremomycetaceae</taxon>
        <taxon>Eremomyces</taxon>
    </lineage>
</organism>
<feature type="transmembrane region" description="Helical" evidence="2">
    <location>
        <begin position="369"/>
        <end position="389"/>
    </location>
</feature>
<keyword evidence="2" id="KW-1133">Transmembrane helix</keyword>
<evidence type="ECO:0000256" key="2">
    <source>
        <dbReference type="SAM" id="Phobius"/>
    </source>
</evidence>
<dbReference type="AlphaFoldDB" id="A0A6G1GE21"/>
<feature type="region of interest" description="Disordered" evidence="1">
    <location>
        <begin position="1"/>
        <end position="35"/>
    </location>
</feature>
<dbReference type="EMBL" id="ML975150">
    <property type="protein sequence ID" value="KAF1816365.1"/>
    <property type="molecule type" value="Genomic_DNA"/>
</dbReference>
<dbReference type="OrthoDB" id="6407410at2759"/>
<reference evidence="5" key="2">
    <citation type="submission" date="2020-04" db="EMBL/GenBank/DDBJ databases">
        <authorList>
            <consortium name="NCBI Genome Project"/>
        </authorList>
    </citation>
    <scope>NUCLEOTIDE SEQUENCE</scope>
    <source>
        <strain evidence="5">CBS 781.70</strain>
    </source>
</reference>
<dbReference type="RefSeq" id="XP_033537996.1">
    <property type="nucleotide sequence ID" value="XM_033682184.1"/>
</dbReference>
<dbReference type="InterPro" id="IPR021369">
    <property type="entry name" value="DUF2985"/>
</dbReference>
<evidence type="ECO:0000256" key="1">
    <source>
        <dbReference type="SAM" id="MobiDB-lite"/>
    </source>
</evidence>
<evidence type="ECO:0000313" key="5">
    <source>
        <dbReference type="RefSeq" id="XP_033537996.1"/>
    </source>
</evidence>
<reference evidence="3 5" key="1">
    <citation type="submission" date="2020-01" db="EMBL/GenBank/DDBJ databases">
        <authorList>
            <consortium name="DOE Joint Genome Institute"/>
            <person name="Haridas S."/>
            <person name="Albert R."/>
            <person name="Binder M."/>
            <person name="Bloem J."/>
            <person name="Labutti K."/>
            <person name="Salamov A."/>
            <person name="Andreopoulos B."/>
            <person name="Baker S.E."/>
            <person name="Barry K."/>
            <person name="Bills G."/>
            <person name="Bluhm B.H."/>
            <person name="Cannon C."/>
            <person name="Castanera R."/>
            <person name="Culley D.E."/>
            <person name="Daum C."/>
            <person name="Ezra D."/>
            <person name="Gonzalez J.B."/>
            <person name="Henrissat B."/>
            <person name="Kuo A."/>
            <person name="Liang C."/>
            <person name="Lipzen A."/>
            <person name="Lutzoni F."/>
            <person name="Magnuson J."/>
            <person name="Mondo S."/>
            <person name="Nolan M."/>
            <person name="Ohm R."/>
            <person name="Pangilinan J."/>
            <person name="Park H.-J."/>
            <person name="Ramirez L."/>
            <person name="Alfaro M."/>
            <person name="Sun H."/>
            <person name="Tritt A."/>
            <person name="Yoshinaga Y."/>
            <person name="Zwiers L.-H."/>
            <person name="Turgeon B.G."/>
            <person name="Goodwin S.B."/>
            <person name="Spatafora J.W."/>
            <person name="Crous P.W."/>
            <person name="Grigoriev I.V."/>
        </authorList>
    </citation>
    <scope>NUCLEOTIDE SEQUENCE</scope>
    <source>
        <strain evidence="3 5">CBS 781.70</strain>
    </source>
</reference>
<feature type="transmembrane region" description="Helical" evidence="2">
    <location>
        <begin position="401"/>
        <end position="420"/>
    </location>
</feature>
<dbReference type="Pfam" id="PF11204">
    <property type="entry name" value="DUF2985"/>
    <property type="match status" value="1"/>
</dbReference>
<evidence type="ECO:0000313" key="4">
    <source>
        <dbReference type="Proteomes" id="UP000504638"/>
    </source>
</evidence>
<keyword evidence="2" id="KW-0472">Membrane</keyword>
<feature type="compositionally biased region" description="Basic and acidic residues" evidence="1">
    <location>
        <begin position="130"/>
        <end position="148"/>
    </location>
</feature>
<feature type="compositionally biased region" description="Low complexity" evidence="1">
    <location>
        <begin position="17"/>
        <end position="35"/>
    </location>
</feature>
<feature type="compositionally biased region" description="Gly residues" evidence="1">
    <location>
        <begin position="73"/>
        <end position="82"/>
    </location>
</feature>
<sequence length="466" mass="50559">MPSAPSPSRPHFPAPGRTTTASSSTSRTSIATAGTRLRSASQKLLDADVPLGFMSASGAVVSKAPTLADIRTGGFGLNGWTGEGQDRSPRRRGSGSGGVLGPPSRKATGGLESEPFPVVKEESHVANPEKPAHNHPEHAQFEPQEGKNKDFGVQSITKSTTTSTEPPPGLPRRVTYGYVPPPHVPWTTSTAIALKAFLHWFITPFGFLITLYGLNIVAWGGMLFLLLCNAAPAMCHPSCNDINSPRRIWIEIDSQILNGLFCVTGFGLIPWRFRDLYWWAVWRLGIRGGAREKRMGGIRRLAGIHRGWYRLAGSEKRPLTASAAPTKSEQGVDTPDDLNEALPIPPSKQPDDPLTGVRATPTRPWKMDFVVLMNVANTFLQACLAGFMWGLNRYDRPSWSTGFFVALACIAAAAGGLMIFHEGKCVKKVEGLAPKLDPKPKDVERAEVSNDEKPAIDDRKSHATSR</sequence>
<feature type="region of interest" description="Disordered" evidence="1">
    <location>
        <begin position="319"/>
        <end position="356"/>
    </location>
</feature>
<feature type="transmembrane region" description="Helical" evidence="2">
    <location>
        <begin position="197"/>
        <end position="227"/>
    </location>
</feature>
<accession>A0A6G1GE21</accession>
<protein>
    <submittedName>
        <fullName evidence="3 5">Uncharacterized protein</fullName>
    </submittedName>
</protein>
<feature type="region of interest" description="Disordered" evidence="1">
    <location>
        <begin position="434"/>
        <end position="466"/>
    </location>
</feature>
<feature type="compositionally biased region" description="Pro residues" evidence="1">
    <location>
        <begin position="1"/>
        <end position="13"/>
    </location>
</feature>
<keyword evidence="4" id="KW-1185">Reference proteome</keyword>
<evidence type="ECO:0000313" key="3">
    <source>
        <dbReference type="EMBL" id="KAF1816365.1"/>
    </source>
</evidence>